<dbReference type="Proteomes" id="UP000194853">
    <property type="component" value="Unassembled WGS sequence"/>
</dbReference>
<gene>
    <name evidence="1" type="ORF">BK750_20205</name>
</gene>
<accession>A0A9X6M4Q0</accession>
<dbReference type="RefSeq" id="WP_086404389.1">
    <property type="nucleotide sequence ID" value="NZ_MOOS01000150.1"/>
</dbReference>
<dbReference type="AlphaFoldDB" id="A0A9X6M4Q0"/>
<evidence type="ECO:0000313" key="2">
    <source>
        <dbReference type="Proteomes" id="UP000194853"/>
    </source>
</evidence>
<organism evidence="1 2">
    <name type="scientific">Bacillus thuringiensis subsp. jegathesan</name>
    <dbReference type="NCBI Taxonomy" id="56955"/>
    <lineage>
        <taxon>Bacteria</taxon>
        <taxon>Bacillati</taxon>
        <taxon>Bacillota</taxon>
        <taxon>Bacilli</taxon>
        <taxon>Bacillales</taxon>
        <taxon>Bacillaceae</taxon>
        <taxon>Bacillus</taxon>
        <taxon>Bacillus cereus group</taxon>
    </lineage>
</organism>
<comment type="caution">
    <text evidence="1">The sequence shown here is derived from an EMBL/GenBank/DDBJ whole genome shotgun (WGS) entry which is preliminary data.</text>
</comment>
<name>A0A9X6M4Q0_BACTJ</name>
<proteinExistence type="predicted"/>
<dbReference type="EMBL" id="MOOS01000150">
    <property type="protein sequence ID" value="OUB63551.1"/>
    <property type="molecule type" value="Genomic_DNA"/>
</dbReference>
<protein>
    <submittedName>
        <fullName evidence="1">Uncharacterized protein</fullName>
    </submittedName>
</protein>
<evidence type="ECO:0000313" key="1">
    <source>
        <dbReference type="EMBL" id="OUB63551.1"/>
    </source>
</evidence>
<reference evidence="1 2" key="1">
    <citation type="submission" date="2016-10" db="EMBL/GenBank/DDBJ databases">
        <title>Comparative genomics of Bacillus thuringiensis reveals a path to pathogens against multiple invertebrate hosts.</title>
        <authorList>
            <person name="Zheng J."/>
            <person name="Gao Q."/>
            <person name="Liu H."/>
            <person name="Peng D."/>
            <person name="Ruan L."/>
            <person name="Sun M."/>
        </authorList>
    </citation>
    <scope>NUCLEOTIDE SEQUENCE [LARGE SCALE GENOMIC DNA]</scope>
    <source>
        <strain evidence="1">BGSC 4CF1</strain>
    </source>
</reference>
<sequence length="127" mass="14912">MNKPKLLITTMSVLILLNGCKNIDKDFSGEWNLTTDDKDCPIQYNFKEKTVLDEETKKKKTIQLIDMYTKSNSNEDKYTGIYQNLGGDWISIDYGNNFKQTQEMKVFRSEKMKVFFEGSDKMCSYKR</sequence>